<name>A0A3N0YN55_ANAGA</name>
<sequence>MGKPCRAVEWEHKGFHCPTGRGHAASDGSLQLTASDWRATATVEQGACDLNCLTPLTSDGVPAAHSIGQDSPTSGRTGARDSNHLTDRAHAASDVSLQLTASDGCLNHEPGLWLPEARVPTAFGQEGSTSTLKGLGEPMRLGPVTVSEWGAPTAARMGAPSNEWEGFTSSLPGGTDFMPRTKSTHCIQTGEPTIKYGYGVIWT</sequence>
<feature type="region of interest" description="Disordered" evidence="1">
    <location>
        <begin position="63"/>
        <end position="82"/>
    </location>
</feature>
<comment type="caution">
    <text evidence="2">The sequence shown here is derived from an EMBL/GenBank/DDBJ whole genome shotgun (WGS) entry which is preliminary data.</text>
</comment>
<dbReference type="EMBL" id="RJVU01035392">
    <property type="protein sequence ID" value="ROL47637.1"/>
    <property type="molecule type" value="Genomic_DNA"/>
</dbReference>
<dbReference type="Proteomes" id="UP000281406">
    <property type="component" value="Unassembled WGS sequence"/>
</dbReference>
<keyword evidence="3" id="KW-1185">Reference proteome</keyword>
<evidence type="ECO:0000313" key="2">
    <source>
        <dbReference type="EMBL" id="ROL47637.1"/>
    </source>
</evidence>
<evidence type="ECO:0000313" key="3">
    <source>
        <dbReference type="Proteomes" id="UP000281406"/>
    </source>
</evidence>
<evidence type="ECO:0000256" key="1">
    <source>
        <dbReference type="SAM" id="MobiDB-lite"/>
    </source>
</evidence>
<proteinExistence type="predicted"/>
<dbReference type="AlphaFoldDB" id="A0A3N0YN55"/>
<gene>
    <name evidence="2" type="ORF">DPX16_13352</name>
</gene>
<accession>A0A3N0YN55</accession>
<organism evidence="2 3">
    <name type="scientific">Anabarilius grahami</name>
    <name type="common">Kanglang fish</name>
    <name type="synonym">Barilius grahami</name>
    <dbReference type="NCBI Taxonomy" id="495550"/>
    <lineage>
        <taxon>Eukaryota</taxon>
        <taxon>Metazoa</taxon>
        <taxon>Chordata</taxon>
        <taxon>Craniata</taxon>
        <taxon>Vertebrata</taxon>
        <taxon>Euteleostomi</taxon>
        <taxon>Actinopterygii</taxon>
        <taxon>Neopterygii</taxon>
        <taxon>Teleostei</taxon>
        <taxon>Ostariophysi</taxon>
        <taxon>Cypriniformes</taxon>
        <taxon>Xenocyprididae</taxon>
        <taxon>Xenocypridinae</taxon>
        <taxon>Xenocypridinae incertae sedis</taxon>
        <taxon>Anabarilius</taxon>
    </lineage>
</organism>
<reference evidence="2 3" key="1">
    <citation type="submission" date="2018-10" db="EMBL/GenBank/DDBJ databases">
        <title>Genome assembly for a Yunnan-Guizhou Plateau 3E fish, Anabarilius grahami (Regan), and its evolutionary and genetic applications.</title>
        <authorList>
            <person name="Jiang W."/>
        </authorList>
    </citation>
    <scope>NUCLEOTIDE SEQUENCE [LARGE SCALE GENOMIC DNA]</scope>
    <source>
        <strain evidence="2">AG-KIZ</strain>
        <tissue evidence="2">Muscle</tissue>
    </source>
</reference>
<protein>
    <submittedName>
        <fullName evidence="2">Uncharacterized protein</fullName>
    </submittedName>
</protein>